<dbReference type="AlphaFoldDB" id="A0A7G7GED8"/>
<dbReference type="NCBIfam" id="TIGR00229">
    <property type="entry name" value="sensory_box"/>
    <property type="match status" value="1"/>
</dbReference>
<dbReference type="InterPro" id="IPR036097">
    <property type="entry name" value="HisK_dim/P_sf"/>
</dbReference>
<proteinExistence type="predicted"/>
<evidence type="ECO:0000313" key="2">
    <source>
        <dbReference type="EMBL" id="QNF35522.1"/>
    </source>
</evidence>
<dbReference type="PROSITE" id="PS50112">
    <property type="entry name" value="PAS"/>
    <property type="match status" value="1"/>
</dbReference>
<dbReference type="RefSeq" id="WP_185272014.1">
    <property type="nucleotide sequence ID" value="NZ_CP055156.1"/>
</dbReference>
<feature type="domain" description="PAS" evidence="1">
    <location>
        <begin position="3"/>
        <end position="59"/>
    </location>
</feature>
<reference evidence="2 3" key="1">
    <citation type="journal article" date="2018" name="Int. J. Syst. Evol. Microbiol.">
        <title>Adhaeribacter swui sp. nov., isolated from wet mud.</title>
        <authorList>
            <person name="Kim D.U."/>
            <person name="Kim K.W."/>
            <person name="Kang M.S."/>
            <person name="Kim J.Y."/>
            <person name="Jang J.H."/>
            <person name="Kim M.K."/>
        </authorList>
    </citation>
    <scope>NUCLEOTIDE SEQUENCE [LARGE SCALE GENOMIC DNA]</scope>
    <source>
        <strain evidence="2 3">KCTC 52873</strain>
    </source>
</reference>
<dbReference type="InterPro" id="IPR035965">
    <property type="entry name" value="PAS-like_dom_sf"/>
</dbReference>
<evidence type="ECO:0000313" key="3">
    <source>
        <dbReference type="Proteomes" id="UP000515237"/>
    </source>
</evidence>
<dbReference type="CDD" id="cd00130">
    <property type="entry name" value="PAS"/>
    <property type="match status" value="1"/>
</dbReference>
<name>A0A7G7GED8_9BACT</name>
<dbReference type="GO" id="GO:0000155">
    <property type="term" value="F:phosphorelay sensor kinase activity"/>
    <property type="evidence" value="ECO:0007669"/>
    <property type="project" value="InterPro"/>
</dbReference>
<dbReference type="Gene3D" id="3.30.450.20">
    <property type="entry name" value="PAS domain"/>
    <property type="match status" value="1"/>
</dbReference>
<evidence type="ECO:0000259" key="1">
    <source>
        <dbReference type="PROSITE" id="PS50112"/>
    </source>
</evidence>
<dbReference type="KEGG" id="aswu:HUW51_23465"/>
<dbReference type="EMBL" id="CP055156">
    <property type="protein sequence ID" value="QNF35522.1"/>
    <property type="molecule type" value="Genomic_DNA"/>
</dbReference>
<keyword evidence="3" id="KW-1185">Reference proteome</keyword>
<dbReference type="SUPFAM" id="SSF55785">
    <property type="entry name" value="PYP-like sensor domain (PAS domain)"/>
    <property type="match status" value="1"/>
</dbReference>
<organism evidence="2 3">
    <name type="scientific">Adhaeribacter swui</name>
    <dbReference type="NCBI Taxonomy" id="2086471"/>
    <lineage>
        <taxon>Bacteria</taxon>
        <taxon>Pseudomonadati</taxon>
        <taxon>Bacteroidota</taxon>
        <taxon>Cytophagia</taxon>
        <taxon>Cytophagales</taxon>
        <taxon>Hymenobacteraceae</taxon>
        <taxon>Adhaeribacter</taxon>
    </lineage>
</organism>
<dbReference type="Proteomes" id="UP000515237">
    <property type="component" value="Chromosome"/>
</dbReference>
<protein>
    <submittedName>
        <fullName evidence="2">PAS domain S-box protein</fullName>
    </submittedName>
</protein>
<gene>
    <name evidence="2" type="ORF">HUW51_23465</name>
</gene>
<dbReference type="SUPFAM" id="SSF47384">
    <property type="entry name" value="Homodimeric domain of signal transducing histidine kinase"/>
    <property type="match status" value="1"/>
</dbReference>
<accession>A0A7G7GED8</accession>
<dbReference type="InterPro" id="IPR000014">
    <property type="entry name" value="PAS"/>
</dbReference>
<dbReference type="Gene3D" id="1.10.287.130">
    <property type="match status" value="1"/>
</dbReference>
<sequence length="203" mass="23426">MDTFEETKRLLENSHFYYIITTDMDGHYSYVNNHYAKSFGSMYGSIVGQPYQITMHPEDTKVCAEVSKLCFTHPDKTFPATIRKHDGHGGFVITQWEYKALWDDNQQPAGIFCLGYDITKYISQHEQLLDAQMQVAQKDGILKEIAWSQSHLVRGPLSSILGLCMVLERMDMDQNLRNIIQMLLESSRQLDEVIKSNVEKTSY</sequence>